<protein>
    <submittedName>
        <fullName evidence="2">CLUMA_CG002884, isoform A</fullName>
    </submittedName>
</protein>
<organism evidence="2 3">
    <name type="scientific">Clunio marinus</name>
    <dbReference type="NCBI Taxonomy" id="568069"/>
    <lineage>
        <taxon>Eukaryota</taxon>
        <taxon>Metazoa</taxon>
        <taxon>Ecdysozoa</taxon>
        <taxon>Arthropoda</taxon>
        <taxon>Hexapoda</taxon>
        <taxon>Insecta</taxon>
        <taxon>Pterygota</taxon>
        <taxon>Neoptera</taxon>
        <taxon>Endopterygota</taxon>
        <taxon>Diptera</taxon>
        <taxon>Nematocera</taxon>
        <taxon>Chironomoidea</taxon>
        <taxon>Chironomidae</taxon>
        <taxon>Clunio</taxon>
    </lineage>
</organism>
<dbReference type="Proteomes" id="UP000183832">
    <property type="component" value="Unassembled WGS sequence"/>
</dbReference>
<reference evidence="2 3" key="1">
    <citation type="submission" date="2015-04" db="EMBL/GenBank/DDBJ databases">
        <authorList>
            <person name="Syromyatnikov M.Y."/>
            <person name="Popov V.N."/>
        </authorList>
    </citation>
    <scope>NUCLEOTIDE SEQUENCE [LARGE SCALE GENOMIC DNA]</scope>
</reference>
<evidence type="ECO:0000256" key="1">
    <source>
        <dbReference type="SAM" id="MobiDB-lite"/>
    </source>
</evidence>
<dbReference type="AlphaFoldDB" id="A0A1J1HMM8"/>
<sequence>MAAVMSGVEDKLVDEEKYQGTSKDDEDKSGGIYELPKKLENTKAEDKKTNEELLTHAVALLTQHVTAAKPNNSSSSFCLTDAMLPYFYGNMKEYKAFKEGMMTVFNIMQSTPLERFMVLRSKLKGAGLKVIRNAFGDSGELQQGVEIIRSPLR</sequence>
<name>A0A1J1HMM8_9DIPT</name>
<evidence type="ECO:0000313" key="3">
    <source>
        <dbReference type="Proteomes" id="UP000183832"/>
    </source>
</evidence>
<feature type="region of interest" description="Disordered" evidence="1">
    <location>
        <begin position="1"/>
        <end position="44"/>
    </location>
</feature>
<dbReference type="EMBL" id="CVRI01000010">
    <property type="protein sequence ID" value="CRK88778.1"/>
    <property type="molecule type" value="Genomic_DNA"/>
</dbReference>
<proteinExistence type="predicted"/>
<gene>
    <name evidence="2" type="ORF">CLUMA_CG002884</name>
</gene>
<evidence type="ECO:0000313" key="2">
    <source>
        <dbReference type="EMBL" id="CRK88778.1"/>
    </source>
</evidence>
<feature type="compositionally biased region" description="Basic and acidic residues" evidence="1">
    <location>
        <begin position="8"/>
        <end position="44"/>
    </location>
</feature>
<keyword evidence="3" id="KW-1185">Reference proteome</keyword>
<accession>A0A1J1HMM8</accession>